<proteinExistence type="predicted"/>
<dbReference type="Pfam" id="PF13481">
    <property type="entry name" value="AAA_25"/>
    <property type="match status" value="1"/>
</dbReference>
<sequence length="791" mass="86996">METEAFSALRPQVGADISTVKLYLETLFRHVDWAEGGVISLLGIGEKGTAKEGVFRERKFVDPRSAFCLSQIQGHIERWAAHGIAAFIVPAVVASEAEAEGDVRLERVSALTAIVLDIDSGDIGAKLAFAEQHLGYATFSVMSGGYTAAGQLKQHAYWILSEPETDVEDVARLRKLLAAKIGGDQAFGRATQVIRIPGSVYAKSDARAPVRFHEGSGRDCHIDDLRDAIEDMPFMEGCEPSNVIQLPLPGTGGVMDFAAGAGYDQNRVVTALTQEITEGGEDRNRWNQFNVVAGFELSNYRKGLVDLETAFENVCKWVVAKMTPAWPIERIKSEWTGMLNTDVKNHGPLVAPPPPGDGIQVTQGLERIDTTDDLLSWSVGKRSHEEPAPRVQLVEGLVYGAKRHLFVAEGGAGKTFLMMDLALKLAAASPDRALYWMGQQVMPEAYGGHVIILTGEDDVDELDIRWQALDPNGDLRAAAGDRLIALPMDNLGGAFPLVAYHPHTREPIASDRWAKLYAAIKGIEERGGWVSAVMMDTLNSTLHGEENSASVIGEYVRAVAPVCGDLKAALLVSHHIRKVGDQPIRDLDDMKAAIRGSTALPNAMRVVIGFWHAHDYHKQMKLMGVPPVRGKLYCAGVLKSNMPSFEGVKYLLRDDRGVLNDVSNRAASVRANEGELFAWLLYCVKEYAERYGFFFQKSSTTHGIFAQKEFLPPTLGALSRTDLQEMVQALIDTGRLIQRSIDKHGTGNVWLDLAENVYVPRTRRDLEIAVPKLDFQNAYYDTQTRTVRGYN</sequence>
<dbReference type="EMBL" id="LR797822">
    <property type="protein sequence ID" value="CAB4241255.1"/>
    <property type="molecule type" value="Genomic_DNA"/>
</dbReference>
<dbReference type="Gene3D" id="3.40.50.300">
    <property type="entry name" value="P-loop containing nucleotide triphosphate hydrolases"/>
    <property type="match status" value="1"/>
</dbReference>
<dbReference type="EMBL" id="LR796136">
    <property type="protein sequence ID" value="CAB4120985.1"/>
    <property type="molecule type" value="Genomic_DNA"/>
</dbReference>
<organism evidence="1">
    <name type="scientific">uncultured Caudovirales phage</name>
    <dbReference type="NCBI Taxonomy" id="2100421"/>
    <lineage>
        <taxon>Viruses</taxon>
        <taxon>Duplodnaviria</taxon>
        <taxon>Heunggongvirae</taxon>
        <taxon>Uroviricota</taxon>
        <taxon>Caudoviricetes</taxon>
        <taxon>Peduoviridae</taxon>
        <taxon>Maltschvirus</taxon>
        <taxon>Maltschvirus maltsch</taxon>
    </lineage>
</organism>
<evidence type="ECO:0000313" key="1">
    <source>
        <dbReference type="EMBL" id="CAB4120985.1"/>
    </source>
</evidence>
<name>A0A6J5KHI9_9CAUD</name>
<reference evidence="1" key="1">
    <citation type="submission" date="2020-04" db="EMBL/GenBank/DDBJ databases">
        <authorList>
            <person name="Chiriac C."/>
            <person name="Salcher M."/>
            <person name="Ghai R."/>
            <person name="Kavagutti S V."/>
        </authorList>
    </citation>
    <scope>NUCLEOTIDE SEQUENCE</scope>
</reference>
<evidence type="ECO:0000313" key="3">
    <source>
        <dbReference type="EMBL" id="CAB5078990.1"/>
    </source>
</evidence>
<gene>
    <name evidence="3" type="ORF">UFOVP145_31</name>
    <name evidence="1" type="ORF">UFOVP4_43</name>
    <name evidence="2" type="ORF">UFOVP64_17</name>
</gene>
<dbReference type="SUPFAM" id="SSF52540">
    <property type="entry name" value="P-loop containing nucleoside triphosphate hydrolases"/>
    <property type="match status" value="1"/>
</dbReference>
<protein>
    <submittedName>
        <fullName evidence="1">AAA domain containing protein</fullName>
    </submittedName>
</protein>
<evidence type="ECO:0000313" key="2">
    <source>
        <dbReference type="EMBL" id="CAB4241255.1"/>
    </source>
</evidence>
<dbReference type="EMBL" id="LR798189">
    <property type="protein sequence ID" value="CAB5078990.1"/>
    <property type="molecule type" value="Genomic_DNA"/>
</dbReference>
<accession>A0A6J5KHI9</accession>
<dbReference type="InterPro" id="IPR027417">
    <property type="entry name" value="P-loop_NTPase"/>
</dbReference>